<keyword evidence="1" id="KW-0812">Transmembrane</keyword>
<keyword evidence="1" id="KW-1133">Transmembrane helix</keyword>
<proteinExistence type="predicted"/>
<evidence type="ECO:0000313" key="2">
    <source>
        <dbReference type="EMBL" id="QJA89473.1"/>
    </source>
</evidence>
<feature type="transmembrane region" description="Helical" evidence="1">
    <location>
        <begin position="107"/>
        <end position="128"/>
    </location>
</feature>
<reference evidence="2" key="1">
    <citation type="submission" date="2020-03" db="EMBL/GenBank/DDBJ databases">
        <title>The deep terrestrial virosphere.</title>
        <authorList>
            <person name="Holmfeldt K."/>
            <person name="Nilsson E."/>
            <person name="Simone D."/>
            <person name="Lopez-Fernandez M."/>
            <person name="Wu X."/>
            <person name="de Brujin I."/>
            <person name="Lundin D."/>
            <person name="Andersson A."/>
            <person name="Bertilsson S."/>
            <person name="Dopson M."/>
        </authorList>
    </citation>
    <scope>NUCLEOTIDE SEQUENCE</scope>
    <source>
        <strain evidence="2">MM415B02550</strain>
    </source>
</reference>
<sequence>MPYEHPSPTDSTVTLKEYVDRRLEAVGQTSAVELSAIRTAVDKAETQLRDRLEGMNEFREAIKDQSKTFATRTEVEQSSEFWRQRTGELAARVWTLEQHEAESRGRLWMLGTVLSILFTIITLVLRFVE</sequence>
<dbReference type="EMBL" id="MT142847">
    <property type="protein sequence ID" value="QJA89473.1"/>
    <property type="molecule type" value="Genomic_DNA"/>
</dbReference>
<keyword evidence="1" id="KW-0472">Membrane</keyword>
<organism evidence="2">
    <name type="scientific">viral metagenome</name>
    <dbReference type="NCBI Taxonomy" id="1070528"/>
    <lineage>
        <taxon>unclassified sequences</taxon>
        <taxon>metagenomes</taxon>
        <taxon>organismal metagenomes</taxon>
    </lineage>
</organism>
<name>A0A6M3L4Y6_9ZZZZ</name>
<accession>A0A6M3L4Y6</accession>
<evidence type="ECO:0000256" key="1">
    <source>
        <dbReference type="SAM" id="Phobius"/>
    </source>
</evidence>
<gene>
    <name evidence="2" type="ORF">MM415B02550_0010</name>
</gene>
<protein>
    <submittedName>
        <fullName evidence="2">Uncharacterized protein</fullName>
    </submittedName>
</protein>
<dbReference type="AlphaFoldDB" id="A0A6M3L4Y6"/>